<dbReference type="Pfam" id="PF06114">
    <property type="entry name" value="Peptidase_M78"/>
    <property type="match status" value="1"/>
</dbReference>
<dbReference type="SUPFAM" id="SSF47413">
    <property type="entry name" value="lambda repressor-like DNA-binding domains"/>
    <property type="match status" value="1"/>
</dbReference>
<evidence type="ECO:0000256" key="1">
    <source>
        <dbReference type="ARBA" id="ARBA00007227"/>
    </source>
</evidence>
<dbReference type="InterPro" id="IPR001387">
    <property type="entry name" value="Cro/C1-type_HTH"/>
</dbReference>
<evidence type="ECO:0000313" key="4">
    <source>
        <dbReference type="Proteomes" id="UP000270299"/>
    </source>
</evidence>
<dbReference type="PANTHER" id="PTHR43236:SF1">
    <property type="entry name" value="BLL7220 PROTEIN"/>
    <property type="match status" value="1"/>
</dbReference>
<name>A0A3L6ZUY2_9MICO</name>
<dbReference type="EMBL" id="RCUV01000008">
    <property type="protein sequence ID" value="RLP71361.1"/>
    <property type="molecule type" value="Genomic_DNA"/>
</dbReference>
<reference evidence="3 4" key="1">
    <citation type="submission" date="2018-10" db="EMBL/GenBank/DDBJ databases">
        <authorList>
            <person name="Li J."/>
        </authorList>
    </citation>
    <scope>NUCLEOTIDE SEQUENCE [LARGE SCALE GENOMIC DNA]</scope>
    <source>
        <strain evidence="3 4">CCTCC AB209002</strain>
    </source>
</reference>
<dbReference type="Proteomes" id="UP000270299">
    <property type="component" value="Unassembled WGS sequence"/>
</dbReference>
<dbReference type="PROSITE" id="PS50943">
    <property type="entry name" value="HTH_CROC1"/>
    <property type="match status" value="1"/>
</dbReference>
<keyword evidence="4" id="KW-1185">Reference proteome</keyword>
<protein>
    <submittedName>
        <fullName evidence="3">ImmA/IrrE family metallo-endopeptidase</fullName>
    </submittedName>
</protein>
<dbReference type="Gene3D" id="1.10.260.40">
    <property type="entry name" value="lambda repressor-like DNA-binding domains"/>
    <property type="match status" value="1"/>
</dbReference>
<organism evidence="3 4">
    <name type="scientific">Mycetocola manganoxydans</name>
    <dbReference type="NCBI Taxonomy" id="699879"/>
    <lineage>
        <taxon>Bacteria</taxon>
        <taxon>Bacillati</taxon>
        <taxon>Actinomycetota</taxon>
        <taxon>Actinomycetes</taxon>
        <taxon>Micrococcales</taxon>
        <taxon>Microbacteriaceae</taxon>
        <taxon>Mycetocola</taxon>
    </lineage>
</organism>
<feature type="domain" description="HTH cro/C1-type" evidence="2">
    <location>
        <begin position="15"/>
        <end position="69"/>
    </location>
</feature>
<proteinExistence type="inferred from homology"/>
<dbReference type="InterPro" id="IPR010359">
    <property type="entry name" value="IrrE_HExxH"/>
</dbReference>
<dbReference type="Gene3D" id="1.10.10.2910">
    <property type="match status" value="1"/>
</dbReference>
<dbReference type="InterPro" id="IPR052345">
    <property type="entry name" value="Rad_response_metalloprotease"/>
</dbReference>
<dbReference type="SMART" id="SM00530">
    <property type="entry name" value="HTH_XRE"/>
    <property type="match status" value="1"/>
</dbReference>
<comment type="similarity">
    <text evidence="1">Belongs to the short-chain fatty acyl-CoA assimilation regulator (ScfR) family.</text>
</comment>
<sequence>MSTSQAPSLFAGERLVLARQLAGLRKSELAARIGKSATAVSAWEAGTKRPTAANVTELAVGLGVTPAFFAPRGVASSVPGSVPHFRSLRSTSQKARDQAFAYGLLAVDIADAVEKHVEFPEISVPSIEVTLDDGDDGPEEAARELRRAWGIRPGPVKHLVRTLEQHGILLIFSPTQTSAVDAYSFDSSSRPVVVLNPVKNDYYRQRFDVAHELGHLVMHRDAEPGGRLVEDQAHRFASELLLPAADLRPLLPTAMNARSWDTFGALKEQWGVSIQALLFRARRLGAISDVTYRNAVITLTQRGWRRSEPGLVTAVEQPSMLPRSLEILEEAGISRDTLIDQARAPRMLFDIATARVPIVEASDATVGENPSNVVSLLGRRRQSGAP</sequence>
<dbReference type="InterPro" id="IPR010982">
    <property type="entry name" value="Lambda_DNA-bd_dom_sf"/>
</dbReference>
<gene>
    <name evidence="3" type="ORF">D9V29_08385</name>
</gene>
<dbReference type="PANTHER" id="PTHR43236">
    <property type="entry name" value="ANTITOXIN HIGA1"/>
    <property type="match status" value="1"/>
</dbReference>
<evidence type="ECO:0000259" key="2">
    <source>
        <dbReference type="PROSITE" id="PS50943"/>
    </source>
</evidence>
<accession>A0A3L6ZUY2</accession>
<dbReference type="Pfam" id="PF01381">
    <property type="entry name" value="HTH_3"/>
    <property type="match status" value="1"/>
</dbReference>
<evidence type="ECO:0000313" key="3">
    <source>
        <dbReference type="EMBL" id="RLP71361.1"/>
    </source>
</evidence>
<comment type="caution">
    <text evidence="3">The sequence shown here is derived from an EMBL/GenBank/DDBJ whole genome shotgun (WGS) entry which is preliminary data.</text>
</comment>
<dbReference type="RefSeq" id="WP_121672877.1">
    <property type="nucleotide sequence ID" value="NZ_BMXM01000004.1"/>
</dbReference>
<dbReference type="GO" id="GO:0003677">
    <property type="term" value="F:DNA binding"/>
    <property type="evidence" value="ECO:0007669"/>
    <property type="project" value="InterPro"/>
</dbReference>
<dbReference type="AlphaFoldDB" id="A0A3L6ZUY2"/>
<dbReference type="CDD" id="cd00093">
    <property type="entry name" value="HTH_XRE"/>
    <property type="match status" value="1"/>
</dbReference>
<dbReference type="OrthoDB" id="9794834at2"/>